<feature type="binding site" evidence="7">
    <location>
        <position position="106"/>
    </location>
    <ligand>
        <name>S-adenosyl-L-methionine</name>
        <dbReference type="ChEBI" id="CHEBI:59789"/>
    </ligand>
</feature>
<reference evidence="9 10" key="1">
    <citation type="journal article" date="2016" name="Nat. Commun.">
        <title>Thousands of microbial genomes shed light on interconnected biogeochemical processes in an aquifer system.</title>
        <authorList>
            <person name="Anantharaman K."/>
            <person name="Brown C.T."/>
            <person name="Hug L.A."/>
            <person name="Sharon I."/>
            <person name="Castelle C.J."/>
            <person name="Probst A.J."/>
            <person name="Thomas B.C."/>
            <person name="Singh A."/>
            <person name="Wilkins M.J."/>
            <person name="Karaoz U."/>
            <person name="Brodie E.L."/>
            <person name="Williams K.H."/>
            <person name="Hubbard S.S."/>
            <person name="Banfield J.F."/>
        </authorList>
    </citation>
    <scope>NUCLEOTIDE SEQUENCE [LARGE SCALE GENOMIC DNA]</scope>
</reference>
<dbReference type="InterPro" id="IPR020598">
    <property type="entry name" value="rRNA_Ade_methylase_Trfase_N"/>
</dbReference>
<dbReference type="InterPro" id="IPR023165">
    <property type="entry name" value="rRNA_Ade_diMease-like_C"/>
</dbReference>
<dbReference type="GO" id="GO:0005829">
    <property type="term" value="C:cytosol"/>
    <property type="evidence" value="ECO:0007669"/>
    <property type="project" value="TreeGrafter"/>
</dbReference>
<evidence type="ECO:0000313" key="9">
    <source>
        <dbReference type="EMBL" id="OGY68315.1"/>
    </source>
</evidence>
<dbReference type="GO" id="GO:0000179">
    <property type="term" value="F:rRNA (adenine-N6,N6-)-dimethyltransferase activity"/>
    <property type="evidence" value="ECO:0007669"/>
    <property type="project" value="UniProtKB-UniRule"/>
</dbReference>
<evidence type="ECO:0000256" key="1">
    <source>
        <dbReference type="ARBA" id="ARBA00022490"/>
    </source>
</evidence>
<dbReference type="PROSITE" id="PS51689">
    <property type="entry name" value="SAM_RNA_A_N6_MT"/>
    <property type="match status" value="1"/>
</dbReference>
<feature type="domain" description="Ribosomal RNA adenine methylase transferase N-terminal" evidence="8">
    <location>
        <begin position="15"/>
        <end position="189"/>
    </location>
</feature>
<dbReference type="InterPro" id="IPR011530">
    <property type="entry name" value="rRNA_adenine_dimethylase"/>
</dbReference>
<feature type="binding site" evidence="7">
    <location>
        <position position="10"/>
    </location>
    <ligand>
        <name>S-adenosyl-L-methionine</name>
        <dbReference type="ChEBI" id="CHEBI:59789"/>
    </ligand>
</feature>
<dbReference type="Gene3D" id="1.10.8.100">
    <property type="entry name" value="Ribosomal RNA adenine dimethylase-like, domain 2"/>
    <property type="match status" value="1"/>
</dbReference>
<dbReference type="NCBIfam" id="TIGR00755">
    <property type="entry name" value="ksgA"/>
    <property type="match status" value="1"/>
</dbReference>
<evidence type="ECO:0000256" key="3">
    <source>
        <dbReference type="ARBA" id="ARBA00022603"/>
    </source>
</evidence>
<keyword evidence="5 7" id="KW-0949">S-adenosyl-L-methionine</keyword>
<protein>
    <submittedName>
        <fullName evidence="9">Ribosomal RNA small subunit methyltransferase A</fullName>
    </submittedName>
</protein>
<keyword evidence="6 7" id="KW-0694">RNA-binding</keyword>
<evidence type="ECO:0000256" key="7">
    <source>
        <dbReference type="PROSITE-ProRule" id="PRU01026"/>
    </source>
</evidence>
<dbReference type="PANTHER" id="PTHR11727">
    <property type="entry name" value="DIMETHYLADENOSINE TRANSFERASE"/>
    <property type="match status" value="1"/>
</dbReference>
<comment type="caution">
    <text evidence="9">The sequence shown here is derived from an EMBL/GenBank/DDBJ whole genome shotgun (WGS) entry which is preliminary data.</text>
</comment>
<dbReference type="SUPFAM" id="SSF53335">
    <property type="entry name" value="S-adenosyl-L-methionine-dependent methyltransferases"/>
    <property type="match status" value="1"/>
</dbReference>
<dbReference type="EMBL" id="MHJL01000001">
    <property type="protein sequence ID" value="OGY68315.1"/>
    <property type="molecule type" value="Genomic_DNA"/>
</dbReference>
<gene>
    <name evidence="9" type="ORF">A3I24_01680</name>
</gene>
<comment type="similarity">
    <text evidence="7">Belongs to the class I-like SAM-binding methyltransferase superfamily. rRNA adenine N(6)-methyltransferase family.</text>
</comment>
<dbReference type="Gene3D" id="3.40.50.150">
    <property type="entry name" value="Vaccinia Virus protein VP39"/>
    <property type="match status" value="1"/>
</dbReference>
<name>A0A1G1ZV22_9BACT</name>
<dbReference type="AlphaFoldDB" id="A0A1G1ZV22"/>
<feature type="binding site" evidence="7">
    <location>
        <position position="35"/>
    </location>
    <ligand>
        <name>S-adenosyl-L-methionine</name>
        <dbReference type="ChEBI" id="CHEBI:59789"/>
    </ligand>
</feature>
<dbReference type="InterPro" id="IPR029063">
    <property type="entry name" value="SAM-dependent_MTases_sf"/>
</dbReference>
<proteinExistence type="inferred from homology"/>
<evidence type="ECO:0000313" key="10">
    <source>
        <dbReference type="Proteomes" id="UP000177690"/>
    </source>
</evidence>
<keyword evidence="1" id="KW-0963">Cytoplasm</keyword>
<dbReference type="PANTHER" id="PTHR11727:SF7">
    <property type="entry name" value="DIMETHYLADENOSINE TRANSFERASE-RELATED"/>
    <property type="match status" value="1"/>
</dbReference>
<feature type="binding site" evidence="7">
    <location>
        <position position="8"/>
    </location>
    <ligand>
        <name>S-adenosyl-L-methionine</name>
        <dbReference type="ChEBI" id="CHEBI:59789"/>
    </ligand>
</feature>
<dbReference type="InterPro" id="IPR001737">
    <property type="entry name" value="KsgA/Erm"/>
</dbReference>
<dbReference type="Pfam" id="PF00398">
    <property type="entry name" value="RrnaAD"/>
    <property type="match status" value="1"/>
</dbReference>
<evidence type="ECO:0000256" key="2">
    <source>
        <dbReference type="ARBA" id="ARBA00022552"/>
    </source>
</evidence>
<feature type="binding site" evidence="7">
    <location>
        <position position="60"/>
    </location>
    <ligand>
        <name>S-adenosyl-L-methionine</name>
        <dbReference type="ChEBI" id="CHEBI:59789"/>
    </ligand>
</feature>
<keyword evidence="2" id="KW-0698">rRNA processing</keyword>
<sequence length="267" mass="29823">MGQKLGQHFLINKNAIEKIIAALELKNNETIIEIGPGKGALTIPLLKECEKIGCKIIGIEKDKKIAQQLVTGKWKLEIIIGDALKIIPQLVSNYQLPIANYKIVGNIPYYITGKLMRVLSELENKPSLIVLTIQKEVAERIMAQPPKMNLLAAATQFWAEPKIIGYLKPSDFSPPPEVESAIIKLTPRLITNYQLPMPTGKQAISNYYKLIKILFKQPRKTALNNLVDGLGISKFKGLEILKKIGLSGEERPQNLNINQIKQLSEIL</sequence>
<dbReference type="GO" id="GO:0003723">
    <property type="term" value="F:RNA binding"/>
    <property type="evidence" value="ECO:0007669"/>
    <property type="project" value="UniProtKB-UniRule"/>
</dbReference>
<dbReference type="CDD" id="cd02440">
    <property type="entry name" value="AdoMet_MTases"/>
    <property type="match status" value="1"/>
</dbReference>
<evidence type="ECO:0000259" key="8">
    <source>
        <dbReference type="SMART" id="SM00650"/>
    </source>
</evidence>
<evidence type="ECO:0000256" key="4">
    <source>
        <dbReference type="ARBA" id="ARBA00022679"/>
    </source>
</evidence>
<accession>A0A1G1ZV22</accession>
<keyword evidence="4 7" id="KW-0808">Transferase</keyword>
<evidence type="ECO:0000256" key="6">
    <source>
        <dbReference type="ARBA" id="ARBA00022884"/>
    </source>
</evidence>
<dbReference type="STRING" id="1798409.A3I24_01680"/>
<organism evidence="9 10">
    <name type="scientific">Candidatus Harrisonbacteria bacterium RIFCSPLOWO2_02_FULL_41_13b</name>
    <dbReference type="NCBI Taxonomy" id="1798409"/>
    <lineage>
        <taxon>Bacteria</taxon>
        <taxon>Candidatus Harrisoniibacteriota</taxon>
    </lineage>
</organism>
<dbReference type="SMART" id="SM00650">
    <property type="entry name" value="rADc"/>
    <property type="match status" value="1"/>
</dbReference>
<evidence type="ECO:0000256" key="5">
    <source>
        <dbReference type="ARBA" id="ARBA00022691"/>
    </source>
</evidence>
<dbReference type="Proteomes" id="UP000177690">
    <property type="component" value="Unassembled WGS sequence"/>
</dbReference>
<keyword evidence="3 7" id="KW-0489">Methyltransferase</keyword>
<feature type="binding site" evidence="7">
    <location>
        <position position="82"/>
    </location>
    <ligand>
        <name>S-adenosyl-L-methionine</name>
        <dbReference type="ChEBI" id="CHEBI:59789"/>
    </ligand>
</feature>